<gene>
    <name evidence="2" type="ORF">SCAR479_00291</name>
</gene>
<evidence type="ECO:0000313" key="2">
    <source>
        <dbReference type="EMBL" id="KAK9783732.1"/>
    </source>
</evidence>
<dbReference type="Proteomes" id="UP001465668">
    <property type="component" value="Unassembled WGS sequence"/>
</dbReference>
<accession>A0ABR2Y936</accession>
<feature type="compositionally biased region" description="Polar residues" evidence="1">
    <location>
        <begin position="73"/>
        <end position="85"/>
    </location>
</feature>
<name>A0ABR2Y936_9PEZI</name>
<keyword evidence="3" id="KW-1185">Reference proteome</keyword>
<sequence>MSDEPSPIMPQDSGSQSSRRDTDDLVPSPYTPRGNGGNTFMGYADPWSWKSHPSSSAMSNLELEEESEEIKWQTPTNIDTDSNEQLEVGKVEQVEKVEKGNKGKKGRKGRKGKKGKKGR</sequence>
<evidence type="ECO:0000313" key="3">
    <source>
        <dbReference type="Proteomes" id="UP001465668"/>
    </source>
</evidence>
<protein>
    <submittedName>
        <fullName evidence="2">Uncharacterized protein</fullName>
    </submittedName>
</protein>
<reference evidence="2 3" key="1">
    <citation type="submission" date="2024-02" db="EMBL/GenBank/DDBJ databases">
        <title>First draft genome assembly of two strains of Seiridium cardinale.</title>
        <authorList>
            <person name="Emiliani G."/>
            <person name="Scali E."/>
        </authorList>
    </citation>
    <scope>NUCLEOTIDE SEQUENCE [LARGE SCALE GENOMIC DNA]</scope>
    <source>
        <strain evidence="2 3">BM-138-000479</strain>
    </source>
</reference>
<feature type="compositionally biased region" description="Basic and acidic residues" evidence="1">
    <location>
        <begin position="87"/>
        <end position="101"/>
    </location>
</feature>
<evidence type="ECO:0000256" key="1">
    <source>
        <dbReference type="SAM" id="MobiDB-lite"/>
    </source>
</evidence>
<proteinExistence type="predicted"/>
<feature type="region of interest" description="Disordered" evidence="1">
    <location>
        <begin position="1"/>
        <end position="119"/>
    </location>
</feature>
<comment type="caution">
    <text evidence="2">The sequence shown here is derived from an EMBL/GenBank/DDBJ whole genome shotgun (WGS) entry which is preliminary data.</text>
</comment>
<organism evidence="2 3">
    <name type="scientific">Seiridium cardinale</name>
    <dbReference type="NCBI Taxonomy" id="138064"/>
    <lineage>
        <taxon>Eukaryota</taxon>
        <taxon>Fungi</taxon>
        <taxon>Dikarya</taxon>
        <taxon>Ascomycota</taxon>
        <taxon>Pezizomycotina</taxon>
        <taxon>Sordariomycetes</taxon>
        <taxon>Xylariomycetidae</taxon>
        <taxon>Amphisphaeriales</taxon>
        <taxon>Sporocadaceae</taxon>
        <taxon>Seiridium</taxon>
    </lineage>
</organism>
<dbReference type="EMBL" id="JARVKM010000001">
    <property type="protein sequence ID" value="KAK9783732.1"/>
    <property type="molecule type" value="Genomic_DNA"/>
</dbReference>
<feature type="compositionally biased region" description="Basic residues" evidence="1">
    <location>
        <begin position="102"/>
        <end position="119"/>
    </location>
</feature>